<protein>
    <submittedName>
        <fullName evidence="3">DUF2510 domain-containing protein</fullName>
    </submittedName>
</protein>
<dbReference type="AlphaFoldDB" id="A0A4Q5IZC4"/>
<dbReference type="Proteomes" id="UP000291189">
    <property type="component" value="Unassembled WGS sequence"/>
</dbReference>
<feature type="region of interest" description="Disordered" evidence="1">
    <location>
        <begin position="178"/>
        <end position="213"/>
    </location>
</feature>
<proteinExistence type="predicted"/>
<evidence type="ECO:0000313" key="3">
    <source>
        <dbReference type="EMBL" id="RYU10638.1"/>
    </source>
</evidence>
<dbReference type="EMBL" id="SDPU01000028">
    <property type="protein sequence ID" value="RYU10638.1"/>
    <property type="molecule type" value="Genomic_DNA"/>
</dbReference>
<dbReference type="Pfam" id="PF10708">
    <property type="entry name" value="DUF2510"/>
    <property type="match status" value="1"/>
</dbReference>
<gene>
    <name evidence="3" type="ORF">ETU37_15355</name>
</gene>
<dbReference type="OrthoDB" id="4174975at2"/>
<comment type="caution">
    <text evidence="3">The sequence shown here is derived from an EMBL/GenBank/DDBJ whole genome shotgun (WGS) entry which is preliminary data.</text>
</comment>
<name>A0A4Q5IZC4_9ACTN</name>
<evidence type="ECO:0000313" key="4">
    <source>
        <dbReference type="Proteomes" id="UP000291189"/>
    </source>
</evidence>
<feature type="compositionally biased region" description="Basic and acidic residues" evidence="1">
    <location>
        <begin position="22"/>
        <end position="33"/>
    </location>
</feature>
<accession>A0A4Q5IZC4</accession>
<feature type="domain" description="DUF2510" evidence="2">
    <location>
        <begin position="51"/>
        <end position="79"/>
    </location>
</feature>
<feature type="region of interest" description="Disordered" evidence="1">
    <location>
        <begin position="1"/>
        <end position="93"/>
    </location>
</feature>
<organism evidence="3 4">
    <name type="scientific">Nocardioides iriomotensis</name>
    <dbReference type="NCBI Taxonomy" id="715784"/>
    <lineage>
        <taxon>Bacteria</taxon>
        <taxon>Bacillati</taxon>
        <taxon>Actinomycetota</taxon>
        <taxon>Actinomycetes</taxon>
        <taxon>Propionibacteriales</taxon>
        <taxon>Nocardioidaceae</taxon>
        <taxon>Nocardioides</taxon>
    </lineage>
</organism>
<sequence>MAEPSWGAGADQVPRSRPLSARSEEATALRPDRPGAASPRPQPPPPVAPMGWYADPEDPSAVRFWNGRSWDEPVAADASGHSPWPGGTTSVSEELMSPSEVRFDVGRPSSAETRPRSPQLLLVAAALAVTGTVGSLLAVQAVPLPCQELAALTEDASASQRTKPAVAAEHDRLLTACRRSGGSVPQGEYTWSGHPALRPPSIARPYPPPEPGV</sequence>
<keyword evidence="4" id="KW-1185">Reference proteome</keyword>
<dbReference type="InterPro" id="IPR018929">
    <property type="entry name" value="DUF2510"/>
</dbReference>
<reference evidence="3 4" key="1">
    <citation type="submission" date="2019-01" db="EMBL/GenBank/DDBJ databases">
        <title>Nocardioides guangzhouensis sp. nov., an actinobacterium isolated from soil.</title>
        <authorList>
            <person name="Fu Y."/>
            <person name="Cai Y."/>
            <person name="Lin Z."/>
            <person name="Chen P."/>
        </authorList>
    </citation>
    <scope>NUCLEOTIDE SEQUENCE [LARGE SCALE GENOMIC DNA]</scope>
    <source>
        <strain evidence="3 4">NBRC 105384</strain>
    </source>
</reference>
<evidence type="ECO:0000256" key="1">
    <source>
        <dbReference type="SAM" id="MobiDB-lite"/>
    </source>
</evidence>
<evidence type="ECO:0000259" key="2">
    <source>
        <dbReference type="Pfam" id="PF10708"/>
    </source>
</evidence>